<keyword evidence="9" id="KW-1185">Reference proteome</keyword>
<evidence type="ECO:0000256" key="3">
    <source>
        <dbReference type="ARBA" id="ARBA00022630"/>
    </source>
</evidence>
<keyword evidence="3" id="KW-0285">Flavoprotein</keyword>
<dbReference type="Proteomes" id="UP001233673">
    <property type="component" value="Unassembled WGS sequence"/>
</dbReference>
<dbReference type="GO" id="GO:0016491">
    <property type="term" value="F:oxidoreductase activity"/>
    <property type="evidence" value="ECO:0007669"/>
    <property type="project" value="UniProtKB-KW"/>
</dbReference>
<dbReference type="EMBL" id="JASNFN010000018">
    <property type="protein sequence ID" value="MDP5183898.1"/>
    <property type="molecule type" value="Genomic_DNA"/>
</dbReference>
<name>A0ABT9IE95_9ACTN</name>
<protein>
    <submittedName>
        <fullName evidence="8">Acyl-CoA dehydrogenase family protein</fullName>
        <ecNumber evidence="8">1.-.-.-</ecNumber>
    </submittedName>
</protein>
<sequence length="340" mass="36642">MRYDFSDEQQAFRSSVRRLFERRAEPARLRSLWDTDTGRDPQLWADLSGTGAASLIVPEEFGGVGGTEVDLCAVLEEAGRACVPDALLEALLIGPSLIAEAGSEEQRARWLPAIASGELRVTVALGGTPVVPDAHVSDLVLLERDGEVQAYARDELDLTRVHSMDPSRRLFRVAAHDGAGEALPGGGAALAGARTRQYAGSAAVLIGLSEELLHRSVEYARTRHQFDRPIGSFQAVKHQLAQATSLVSLAGRAVRAALYFVATDDERAEESALLARICAVEAEFEANRVALQTHGGIGFTWEHDLQMWLKRGKALEQAHGGHREPARRAGAVAVEGKVSA</sequence>
<evidence type="ECO:0000313" key="8">
    <source>
        <dbReference type="EMBL" id="MDP5183898.1"/>
    </source>
</evidence>
<keyword evidence="4" id="KW-0274">FAD</keyword>
<evidence type="ECO:0000256" key="1">
    <source>
        <dbReference type="ARBA" id="ARBA00001974"/>
    </source>
</evidence>
<dbReference type="InterPro" id="IPR013786">
    <property type="entry name" value="AcylCoA_DH/ox_N"/>
</dbReference>
<organism evidence="8 9">
    <name type="scientific">Blastococcus carthaginiensis</name>
    <dbReference type="NCBI Taxonomy" id="3050034"/>
    <lineage>
        <taxon>Bacteria</taxon>
        <taxon>Bacillati</taxon>
        <taxon>Actinomycetota</taxon>
        <taxon>Actinomycetes</taxon>
        <taxon>Geodermatophilales</taxon>
        <taxon>Geodermatophilaceae</taxon>
        <taxon>Blastococcus</taxon>
    </lineage>
</organism>
<evidence type="ECO:0000256" key="2">
    <source>
        <dbReference type="ARBA" id="ARBA00009347"/>
    </source>
</evidence>
<gene>
    <name evidence="8" type="ORF">QOZ88_14765</name>
</gene>
<accession>A0ABT9IE95</accession>
<evidence type="ECO:0000313" key="9">
    <source>
        <dbReference type="Proteomes" id="UP001233673"/>
    </source>
</evidence>
<evidence type="ECO:0000256" key="4">
    <source>
        <dbReference type="ARBA" id="ARBA00022827"/>
    </source>
</evidence>
<dbReference type="RefSeq" id="WP_306000506.1">
    <property type="nucleotide sequence ID" value="NZ_JASNFN010000018.1"/>
</dbReference>
<proteinExistence type="inferred from homology"/>
<reference evidence="9" key="1">
    <citation type="submission" date="2023-05" db="EMBL/GenBank/DDBJ databases">
        <title>Draft genome of Pseudofrankia sp. BMG5.37.</title>
        <authorList>
            <person name="Gtari M."/>
            <person name="Ghodhbane F."/>
            <person name="Sbissi I."/>
        </authorList>
    </citation>
    <scope>NUCLEOTIDE SEQUENCE [LARGE SCALE GENOMIC DNA]</scope>
    <source>
        <strain evidence="9">BMG 814</strain>
    </source>
</reference>
<dbReference type="Pfam" id="PF02771">
    <property type="entry name" value="Acyl-CoA_dh_N"/>
    <property type="match status" value="1"/>
</dbReference>
<dbReference type="Pfam" id="PF00441">
    <property type="entry name" value="Acyl-CoA_dh_1"/>
    <property type="match status" value="1"/>
</dbReference>
<evidence type="ECO:0000256" key="5">
    <source>
        <dbReference type="ARBA" id="ARBA00023002"/>
    </source>
</evidence>
<comment type="similarity">
    <text evidence="2">Belongs to the acyl-CoA dehydrogenase family.</text>
</comment>
<dbReference type="SUPFAM" id="SSF56645">
    <property type="entry name" value="Acyl-CoA dehydrogenase NM domain-like"/>
    <property type="match status" value="1"/>
</dbReference>
<dbReference type="Gene3D" id="1.20.140.10">
    <property type="entry name" value="Butyryl-CoA Dehydrogenase, subunit A, domain 3"/>
    <property type="match status" value="1"/>
</dbReference>
<dbReference type="EC" id="1.-.-.-" evidence="8"/>
<comment type="caution">
    <text evidence="8">The sequence shown here is derived from an EMBL/GenBank/DDBJ whole genome shotgun (WGS) entry which is preliminary data.</text>
</comment>
<dbReference type="InterPro" id="IPR009100">
    <property type="entry name" value="AcylCoA_DH/oxidase_NM_dom_sf"/>
</dbReference>
<dbReference type="InterPro" id="IPR009075">
    <property type="entry name" value="AcylCo_DH/oxidase_C"/>
</dbReference>
<dbReference type="InterPro" id="IPR037069">
    <property type="entry name" value="AcylCoA_DH/ox_N_sf"/>
</dbReference>
<dbReference type="PANTHER" id="PTHR43884:SF20">
    <property type="entry name" value="ACYL-COA DEHYDROGENASE FADE28"/>
    <property type="match status" value="1"/>
</dbReference>
<dbReference type="InterPro" id="IPR036250">
    <property type="entry name" value="AcylCo_DH-like_C"/>
</dbReference>
<feature type="domain" description="Acyl-CoA dehydrogenase/oxidase N-terminal" evidence="7">
    <location>
        <begin position="6"/>
        <end position="118"/>
    </location>
</feature>
<dbReference type="SUPFAM" id="SSF47203">
    <property type="entry name" value="Acyl-CoA dehydrogenase C-terminal domain-like"/>
    <property type="match status" value="1"/>
</dbReference>
<dbReference type="PANTHER" id="PTHR43884">
    <property type="entry name" value="ACYL-COA DEHYDROGENASE"/>
    <property type="match status" value="1"/>
</dbReference>
<dbReference type="Gene3D" id="1.10.540.10">
    <property type="entry name" value="Acyl-CoA dehydrogenase/oxidase, N-terminal domain"/>
    <property type="match status" value="1"/>
</dbReference>
<evidence type="ECO:0000259" key="7">
    <source>
        <dbReference type="Pfam" id="PF02771"/>
    </source>
</evidence>
<feature type="domain" description="Acyl-CoA dehydrogenase/oxidase C-terminal" evidence="6">
    <location>
        <begin position="201"/>
        <end position="320"/>
    </location>
</feature>
<comment type="cofactor">
    <cofactor evidence="1">
        <name>FAD</name>
        <dbReference type="ChEBI" id="CHEBI:57692"/>
    </cofactor>
</comment>
<evidence type="ECO:0000259" key="6">
    <source>
        <dbReference type="Pfam" id="PF00441"/>
    </source>
</evidence>
<keyword evidence="5 8" id="KW-0560">Oxidoreductase</keyword>